<feature type="domain" description="EGF-like" evidence="8">
    <location>
        <begin position="423"/>
        <end position="460"/>
    </location>
</feature>
<organism evidence="9 10">
    <name type="scientific">Microcaecilia unicolor</name>
    <dbReference type="NCBI Taxonomy" id="1415580"/>
    <lineage>
        <taxon>Eukaryota</taxon>
        <taxon>Metazoa</taxon>
        <taxon>Chordata</taxon>
        <taxon>Craniata</taxon>
        <taxon>Vertebrata</taxon>
        <taxon>Euteleostomi</taxon>
        <taxon>Amphibia</taxon>
        <taxon>Gymnophiona</taxon>
        <taxon>Siphonopidae</taxon>
        <taxon>Microcaecilia</taxon>
    </lineage>
</organism>
<evidence type="ECO:0000256" key="6">
    <source>
        <dbReference type="SAM" id="Phobius"/>
    </source>
</evidence>
<gene>
    <name evidence="10" type="primary">VASN</name>
</gene>
<reference evidence="10" key="1">
    <citation type="submission" date="2025-08" db="UniProtKB">
        <authorList>
            <consortium name="RefSeq"/>
        </authorList>
    </citation>
    <scope>IDENTIFICATION</scope>
</reference>
<dbReference type="Gene3D" id="2.10.25.10">
    <property type="entry name" value="Laminin"/>
    <property type="match status" value="1"/>
</dbReference>
<dbReference type="Pfam" id="PF13306">
    <property type="entry name" value="LRR_5"/>
    <property type="match status" value="1"/>
</dbReference>
<dbReference type="PROSITE" id="PS51450">
    <property type="entry name" value="LRR"/>
    <property type="match status" value="2"/>
</dbReference>
<dbReference type="PROSITE" id="PS00022">
    <property type="entry name" value="EGF_1"/>
    <property type="match status" value="1"/>
</dbReference>
<dbReference type="SUPFAM" id="SSF52058">
    <property type="entry name" value="L domain-like"/>
    <property type="match status" value="1"/>
</dbReference>
<evidence type="ECO:0000256" key="5">
    <source>
        <dbReference type="SAM" id="MobiDB-lite"/>
    </source>
</evidence>
<dbReference type="Gene3D" id="3.80.10.10">
    <property type="entry name" value="Ribonuclease Inhibitor"/>
    <property type="match status" value="2"/>
</dbReference>
<evidence type="ECO:0000259" key="8">
    <source>
        <dbReference type="PROSITE" id="PS50026"/>
    </source>
</evidence>
<dbReference type="AlphaFoldDB" id="A0A6P7YYS0"/>
<dbReference type="SMART" id="SM00369">
    <property type="entry name" value="LRR_TYP"/>
    <property type="match status" value="8"/>
</dbReference>
<evidence type="ECO:0000256" key="3">
    <source>
        <dbReference type="ARBA" id="ARBA00022737"/>
    </source>
</evidence>
<feature type="disulfide bond" evidence="4">
    <location>
        <begin position="450"/>
        <end position="459"/>
    </location>
</feature>
<dbReference type="PANTHER" id="PTHR24366">
    <property type="entry name" value="IG(IMMUNOGLOBULIN) AND LRR(LEUCINE RICH REPEAT) DOMAINS"/>
    <property type="match status" value="1"/>
</dbReference>
<dbReference type="SUPFAM" id="SSF57196">
    <property type="entry name" value="EGF/Laminin"/>
    <property type="match status" value="1"/>
</dbReference>
<dbReference type="InterPro" id="IPR032675">
    <property type="entry name" value="LRR_dom_sf"/>
</dbReference>
<evidence type="ECO:0000313" key="10">
    <source>
        <dbReference type="RefSeq" id="XP_030068415.1"/>
    </source>
</evidence>
<dbReference type="InterPro" id="IPR001611">
    <property type="entry name" value="Leu-rich_rpt"/>
</dbReference>
<dbReference type="InterPro" id="IPR000483">
    <property type="entry name" value="Cys-rich_flank_reg_C"/>
</dbReference>
<feature type="chain" id="PRO_5027918281" evidence="7">
    <location>
        <begin position="33"/>
        <end position="685"/>
    </location>
</feature>
<evidence type="ECO:0000313" key="9">
    <source>
        <dbReference type="Proteomes" id="UP000515156"/>
    </source>
</evidence>
<keyword evidence="1" id="KW-0433">Leucine-rich repeat</keyword>
<keyword evidence="2 7" id="KW-0732">Signal</keyword>
<sequence>MQRVPRSCYNLNTMNYNIIWALLLVLSEGVLMQGCPSGCLCNQPQTVFCKSRRSQIFPKGLSQDTVELYLFENGITTLDEDSFLDIPGLQLLDLSHNKITSLQKNIFQPVSNLSNLDLSSNWLQEITNETFYGLRLLERLYLEGNKIHYIHPSAFDTLESLLELKLQKNRLHSMPYLKLPQLLLLDLSWNQIPLIESSTFHTMNIESLKIAGLGLTTLDEQLFQDMKNLHELDISDNQLFQVPSALQQLRGLTKLNMTGNIKISRLQTEDFSHLHNLQELDISNINLNTIPKDFFSFSPRLKTLTIAENPFNCICQLSWFVQWAQENGVRLLRSEETRCHFPPKNAGELLENMEYVNFGCPTTTTTTTPTVRTNTLKPVVPVTNNRFFVPSLITTLPPQKSTPRQENSTPMPVPALESRTSPQIQLCPPQTCLNGGTCQLDAYGYLECACLEGFSGLYCEDKVMKVTALPVTKVSMSTKQISIKEVTATSLKVDLHSYINSRPLLKGISLMYRNLSGPDKRPVILSLPVSLPDYTVRALRPNSSYYICIGPLGEKEFEDELCLEAQTTQPTQQQHAPVTQTKDSNLTLMIVPALAAVLLVVIVVATAMYYIRRRHSKAHTDTVVDLGPLQVEGAKSFPENGTLTSHSPKLPENTVLSNGLECEIPLMQAHGLSNNNTTVLKPSYF</sequence>
<feature type="transmembrane region" description="Helical" evidence="6">
    <location>
        <begin position="586"/>
        <end position="611"/>
    </location>
</feature>
<dbReference type="Proteomes" id="UP000515156">
    <property type="component" value="Chromosome 8"/>
</dbReference>
<keyword evidence="4" id="KW-1015">Disulfide bond</keyword>
<evidence type="ECO:0000256" key="4">
    <source>
        <dbReference type="PROSITE-ProRule" id="PRU00076"/>
    </source>
</evidence>
<accession>A0A6P7YYS0</accession>
<dbReference type="GeneID" id="115476270"/>
<dbReference type="InParanoid" id="A0A6P7YYS0"/>
<evidence type="ECO:0000256" key="1">
    <source>
        <dbReference type="ARBA" id="ARBA00022614"/>
    </source>
</evidence>
<feature type="compositionally biased region" description="Polar residues" evidence="5">
    <location>
        <begin position="397"/>
        <end position="410"/>
    </location>
</feature>
<dbReference type="FunCoup" id="A0A6P7YYS0">
    <property type="interactions" value="153"/>
</dbReference>
<dbReference type="OrthoDB" id="676979at2759"/>
<keyword evidence="3" id="KW-0677">Repeat</keyword>
<dbReference type="PROSITE" id="PS01186">
    <property type="entry name" value="EGF_2"/>
    <property type="match status" value="1"/>
</dbReference>
<proteinExistence type="predicted"/>
<dbReference type="InterPro" id="IPR000742">
    <property type="entry name" value="EGF"/>
</dbReference>
<dbReference type="CTD" id="114990"/>
<feature type="region of interest" description="Disordered" evidence="5">
    <location>
        <begin position="397"/>
        <end position="416"/>
    </location>
</feature>
<dbReference type="CDD" id="cd00053">
    <property type="entry name" value="EGF"/>
    <property type="match status" value="1"/>
</dbReference>
<evidence type="ECO:0000256" key="7">
    <source>
        <dbReference type="SAM" id="SignalP"/>
    </source>
</evidence>
<keyword evidence="6" id="KW-1133">Transmembrane helix</keyword>
<dbReference type="Pfam" id="PF13855">
    <property type="entry name" value="LRR_8"/>
    <property type="match status" value="1"/>
</dbReference>
<comment type="caution">
    <text evidence="4">Lacks conserved residue(s) required for the propagation of feature annotation.</text>
</comment>
<dbReference type="PRINTS" id="PR00019">
    <property type="entry name" value="LEURICHRPT"/>
</dbReference>
<protein>
    <submittedName>
        <fullName evidence="10">Vasorin</fullName>
    </submittedName>
</protein>
<dbReference type="InterPro" id="IPR026906">
    <property type="entry name" value="LRR_5"/>
</dbReference>
<keyword evidence="4" id="KW-0245">EGF-like domain</keyword>
<dbReference type="KEGG" id="muo:115476270"/>
<keyword evidence="9" id="KW-1185">Reference proteome</keyword>
<keyword evidence="6" id="KW-0472">Membrane</keyword>
<feature type="signal peptide" evidence="7">
    <location>
        <begin position="1"/>
        <end position="32"/>
    </location>
</feature>
<dbReference type="FunFam" id="3.80.10.10:FF:000211">
    <property type="entry name" value="vasorin"/>
    <property type="match status" value="1"/>
</dbReference>
<dbReference type="PANTHER" id="PTHR24366:SF112">
    <property type="entry name" value="VASORIN"/>
    <property type="match status" value="1"/>
</dbReference>
<dbReference type="SMART" id="SM00082">
    <property type="entry name" value="LRRCT"/>
    <property type="match status" value="1"/>
</dbReference>
<dbReference type="PROSITE" id="PS50026">
    <property type="entry name" value="EGF_3"/>
    <property type="match status" value="1"/>
</dbReference>
<dbReference type="InterPro" id="IPR003591">
    <property type="entry name" value="Leu-rich_rpt_typical-subtyp"/>
</dbReference>
<name>A0A6P7YYS0_9AMPH</name>
<dbReference type="RefSeq" id="XP_030068415.1">
    <property type="nucleotide sequence ID" value="XM_030212555.1"/>
</dbReference>
<keyword evidence="6" id="KW-0812">Transmembrane</keyword>
<evidence type="ECO:0000256" key="2">
    <source>
        <dbReference type="ARBA" id="ARBA00022729"/>
    </source>
</evidence>